<dbReference type="AlphaFoldDB" id="A0A540LC60"/>
<proteinExistence type="predicted"/>
<reference evidence="1 2" key="1">
    <citation type="journal article" date="2019" name="G3 (Bethesda)">
        <title>Sequencing of a Wild Apple (Malus baccata) Genome Unravels the Differences Between Cultivated and Wild Apple Species Regarding Disease Resistance and Cold Tolerance.</title>
        <authorList>
            <person name="Chen X."/>
        </authorList>
    </citation>
    <scope>NUCLEOTIDE SEQUENCE [LARGE SCALE GENOMIC DNA]</scope>
    <source>
        <strain evidence="2">cv. Shandingzi</strain>
        <tissue evidence="1">Leaves</tissue>
    </source>
</reference>
<dbReference type="Proteomes" id="UP000315295">
    <property type="component" value="Unassembled WGS sequence"/>
</dbReference>
<organism evidence="1 2">
    <name type="scientific">Malus baccata</name>
    <name type="common">Siberian crab apple</name>
    <name type="synonym">Pyrus baccata</name>
    <dbReference type="NCBI Taxonomy" id="106549"/>
    <lineage>
        <taxon>Eukaryota</taxon>
        <taxon>Viridiplantae</taxon>
        <taxon>Streptophyta</taxon>
        <taxon>Embryophyta</taxon>
        <taxon>Tracheophyta</taxon>
        <taxon>Spermatophyta</taxon>
        <taxon>Magnoliopsida</taxon>
        <taxon>eudicotyledons</taxon>
        <taxon>Gunneridae</taxon>
        <taxon>Pentapetalae</taxon>
        <taxon>rosids</taxon>
        <taxon>fabids</taxon>
        <taxon>Rosales</taxon>
        <taxon>Rosaceae</taxon>
        <taxon>Amygdaloideae</taxon>
        <taxon>Maleae</taxon>
        <taxon>Malus</taxon>
    </lineage>
</organism>
<evidence type="ECO:0000313" key="2">
    <source>
        <dbReference type="Proteomes" id="UP000315295"/>
    </source>
</evidence>
<keyword evidence="2" id="KW-1185">Reference proteome</keyword>
<name>A0A540LC60_MALBA</name>
<sequence>MDDNKVKSTKIHTTFEVTLPLKYFEDYHRGYIMGHPNRWDVCRKLAQIQKAKFPVHYELAREALELKVSEKAASGFNSNVIPE</sequence>
<dbReference type="EMBL" id="VIEB01000654">
    <property type="protein sequence ID" value="TQD84066.1"/>
    <property type="molecule type" value="Genomic_DNA"/>
</dbReference>
<gene>
    <name evidence="1" type="ORF">C1H46_030388</name>
</gene>
<accession>A0A540LC60</accession>
<evidence type="ECO:0000313" key="1">
    <source>
        <dbReference type="EMBL" id="TQD84066.1"/>
    </source>
</evidence>
<protein>
    <submittedName>
        <fullName evidence="1">Uncharacterized protein</fullName>
    </submittedName>
</protein>
<comment type="caution">
    <text evidence="1">The sequence shown here is derived from an EMBL/GenBank/DDBJ whole genome shotgun (WGS) entry which is preliminary data.</text>
</comment>